<keyword evidence="2" id="KW-0969">Cilium</keyword>
<feature type="non-terminal residue" evidence="2">
    <location>
        <position position="358"/>
    </location>
</feature>
<gene>
    <name evidence="2" type="ORF">AVDCRST_MAG69-2919</name>
</gene>
<feature type="compositionally biased region" description="Low complexity" evidence="1">
    <location>
        <begin position="310"/>
        <end position="320"/>
    </location>
</feature>
<accession>A0A6J4TBZ8</accession>
<feature type="compositionally biased region" description="Basic residues" evidence="1">
    <location>
        <begin position="88"/>
        <end position="100"/>
    </location>
</feature>
<feature type="compositionally biased region" description="Basic and acidic residues" evidence="1">
    <location>
        <begin position="221"/>
        <end position="238"/>
    </location>
</feature>
<sequence length="358" mass="39320">GRRRLQARRIRRARAGRRRADAQAQDARRQEGGGAARRPRRGERLEGGLTAVTGRAGGPLAGDRQVQARAVGDLPGGGRRGGRERNGRGVHGRRGRRLRPRAAGALRRRGTGERDPRAPGGDHRTPAVRVPAPHSAGADRRLPRQRVTADRRPGGGQPPRRAGGAGPLRAAGRVAGRGGQAGGDHERVPARGHRPGRGRHAPEALERDRAGVRRRRWRQAARRDTQQRRSHHGAERPRQARRGALRARRGDPHAAVHLRGRGAARRPLDPDGPQGGRPEGSRRRPARRVRRGPGAHVREHVRARRRAAARGDLLPAAAAPARDRGGPGPDRRRRATARGDRRPDHHARQQRRRRRVDV</sequence>
<feature type="compositionally biased region" description="Basic residues" evidence="1">
    <location>
        <begin position="348"/>
        <end position="358"/>
    </location>
</feature>
<name>A0A6J4TBZ8_9ACTN</name>
<evidence type="ECO:0000313" key="2">
    <source>
        <dbReference type="EMBL" id="CAA9518571.1"/>
    </source>
</evidence>
<feature type="compositionally biased region" description="Basic and acidic residues" evidence="1">
    <location>
        <begin position="18"/>
        <end position="31"/>
    </location>
</feature>
<feature type="compositionally biased region" description="Basic and acidic residues" evidence="1">
    <location>
        <begin position="200"/>
        <end position="211"/>
    </location>
</feature>
<feature type="compositionally biased region" description="Low complexity" evidence="1">
    <location>
        <begin position="158"/>
        <end position="174"/>
    </location>
</feature>
<protein>
    <submittedName>
        <fullName evidence="2">Flagellar motor switch protein FliG</fullName>
    </submittedName>
</protein>
<proteinExistence type="predicted"/>
<keyword evidence="2" id="KW-0966">Cell projection</keyword>
<reference evidence="2" key="1">
    <citation type="submission" date="2020-02" db="EMBL/GenBank/DDBJ databases">
        <authorList>
            <person name="Meier V. D."/>
        </authorList>
    </citation>
    <scope>NUCLEOTIDE SEQUENCE</scope>
    <source>
        <strain evidence="2">AVDCRST_MAG69</strain>
    </source>
</reference>
<organism evidence="2">
    <name type="scientific">uncultured Solirubrobacteraceae bacterium</name>
    <dbReference type="NCBI Taxonomy" id="1162706"/>
    <lineage>
        <taxon>Bacteria</taxon>
        <taxon>Bacillati</taxon>
        <taxon>Actinomycetota</taxon>
        <taxon>Thermoleophilia</taxon>
        <taxon>Solirubrobacterales</taxon>
        <taxon>Solirubrobacteraceae</taxon>
        <taxon>environmental samples</taxon>
    </lineage>
</organism>
<keyword evidence="2" id="KW-0282">Flagellum</keyword>
<evidence type="ECO:0000256" key="1">
    <source>
        <dbReference type="SAM" id="MobiDB-lite"/>
    </source>
</evidence>
<dbReference type="EMBL" id="CADCVP010000320">
    <property type="protein sequence ID" value="CAA9518571.1"/>
    <property type="molecule type" value="Genomic_DNA"/>
</dbReference>
<feature type="compositionally biased region" description="Basic and acidic residues" evidence="1">
    <location>
        <begin position="137"/>
        <end position="153"/>
    </location>
</feature>
<dbReference type="AlphaFoldDB" id="A0A6J4TBZ8"/>
<feature type="region of interest" description="Disordered" evidence="1">
    <location>
        <begin position="1"/>
        <end position="358"/>
    </location>
</feature>
<feature type="compositionally biased region" description="Basic residues" evidence="1">
    <location>
        <begin position="190"/>
        <end position="199"/>
    </location>
</feature>
<feature type="compositionally biased region" description="Basic and acidic residues" evidence="1">
    <location>
        <begin position="110"/>
        <end position="125"/>
    </location>
</feature>
<feature type="compositionally biased region" description="Basic and acidic residues" evidence="1">
    <location>
        <begin position="337"/>
        <end position="347"/>
    </location>
</feature>
<feature type="compositionally biased region" description="Basic residues" evidence="1">
    <location>
        <begin position="1"/>
        <end position="17"/>
    </location>
</feature>
<feature type="compositionally biased region" description="Basic residues" evidence="1">
    <location>
        <begin position="283"/>
        <end position="308"/>
    </location>
</feature>
<feature type="non-terminal residue" evidence="2">
    <location>
        <position position="1"/>
    </location>
</feature>